<dbReference type="Pfam" id="PF00027">
    <property type="entry name" value="cNMP_binding"/>
    <property type="match status" value="1"/>
</dbReference>
<dbReference type="SMART" id="SM00100">
    <property type="entry name" value="cNMP"/>
    <property type="match status" value="1"/>
</dbReference>
<dbReference type="OrthoDB" id="948610at2"/>
<dbReference type="InterPro" id="IPR000595">
    <property type="entry name" value="cNMP-bd_dom"/>
</dbReference>
<evidence type="ECO:0000259" key="1">
    <source>
        <dbReference type="PROSITE" id="PS50042"/>
    </source>
</evidence>
<dbReference type="EMBL" id="QFFJ01000001">
    <property type="protein sequence ID" value="RBL93061.1"/>
    <property type="molecule type" value="Genomic_DNA"/>
</dbReference>
<organism evidence="2 3">
    <name type="scientific">Chitinophaga flava</name>
    <dbReference type="NCBI Taxonomy" id="2259036"/>
    <lineage>
        <taxon>Bacteria</taxon>
        <taxon>Pseudomonadati</taxon>
        <taxon>Bacteroidota</taxon>
        <taxon>Chitinophagia</taxon>
        <taxon>Chitinophagales</taxon>
        <taxon>Chitinophagaceae</taxon>
        <taxon>Chitinophaga</taxon>
    </lineage>
</organism>
<dbReference type="InterPro" id="IPR018490">
    <property type="entry name" value="cNMP-bd_dom_sf"/>
</dbReference>
<dbReference type="CDD" id="cd00038">
    <property type="entry name" value="CAP_ED"/>
    <property type="match status" value="1"/>
</dbReference>
<proteinExistence type="predicted"/>
<dbReference type="InterPro" id="IPR014710">
    <property type="entry name" value="RmlC-like_jellyroll"/>
</dbReference>
<protein>
    <submittedName>
        <fullName evidence="2">Crp/Fnr family transcriptional regulator</fullName>
    </submittedName>
</protein>
<reference evidence="2 3" key="1">
    <citation type="submission" date="2018-05" db="EMBL/GenBank/DDBJ databases">
        <title>Chitinophaga sp. K3CV102501T nov., isolated from isolated from a monsoon evergreen broad-leaved forest soil.</title>
        <authorList>
            <person name="Lv Y."/>
        </authorList>
    </citation>
    <scope>NUCLEOTIDE SEQUENCE [LARGE SCALE GENOMIC DNA]</scope>
    <source>
        <strain evidence="2 3">GDMCC 1.1325</strain>
    </source>
</reference>
<accession>A0A365Y445</accession>
<gene>
    <name evidence="2" type="ORF">DF182_10960</name>
</gene>
<dbReference type="PROSITE" id="PS50042">
    <property type="entry name" value="CNMP_BINDING_3"/>
    <property type="match status" value="1"/>
</dbReference>
<feature type="domain" description="Cyclic nucleotide-binding" evidence="1">
    <location>
        <begin position="10"/>
        <end position="109"/>
    </location>
</feature>
<keyword evidence="3" id="KW-1185">Reference proteome</keyword>
<name>A0A365Y445_9BACT</name>
<comment type="caution">
    <text evidence="2">The sequence shown here is derived from an EMBL/GenBank/DDBJ whole genome shotgun (WGS) entry which is preliminary data.</text>
</comment>
<dbReference type="RefSeq" id="WP_113615657.1">
    <property type="nucleotide sequence ID" value="NZ_QFFJ01000001.1"/>
</dbReference>
<dbReference type="SUPFAM" id="SSF51206">
    <property type="entry name" value="cAMP-binding domain-like"/>
    <property type="match status" value="1"/>
</dbReference>
<sequence length="189" mass="21827">MKNLLAYIHSLTTFSEQHWEHLQPALTVEYYGKGDYLLKAGQICDALFFISRGYCRAYYDKDGVDINTDFFFEDEIATNINSYGRREPSAFAIQACEDTEVVRFDREQLLAAAARDSQIETLGRLCLQRIAAKQEKHAALFKLMSAQERYAYLEEHYPEMLQRVSLSQLSSFLGIARETLSRIRARRSS</sequence>
<dbReference type="AlphaFoldDB" id="A0A365Y445"/>
<evidence type="ECO:0000313" key="3">
    <source>
        <dbReference type="Proteomes" id="UP000253410"/>
    </source>
</evidence>
<dbReference type="Proteomes" id="UP000253410">
    <property type="component" value="Unassembled WGS sequence"/>
</dbReference>
<dbReference type="Gene3D" id="2.60.120.10">
    <property type="entry name" value="Jelly Rolls"/>
    <property type="match status" value="1"/>
</dbReference>
<evidence type="ECO:0000313" key="2">
    <source>
        <dbReference type="EMBL" id="RBL93061.1"/>
    </source>
</evidence>